<dbReference type="Proteomes" id="UP001163321">
    <property type="component" value="Chromosome 1"/>
</dbReference>
<gene>
    <name evidence="1" type="ORF">PsorP6_000482</name>
</gene>
<dbReference type="EMBL" id="CM047580">
    <property type="protein sequence ID" value="KAI9922231.1"/>
    <property type="molecule type" value="Genomic_DNA"/>
</dbReference>
<reference evidence="1 2" key="1">
    <citation type="journal article" date="2022" name="bioRxiv">
        <title>The genome of the oomycete Peronosclerospora sorghi, a cosmopolitan pathogen of maize and sorghum, is inflated with dispersed pseudogenes.</title>
        <authorList>
            <person name="Fletcher K."/>
            <person name="Martin F."/>
            <person name="Isakeit T."/>
            <person name="Cavanaugh K."/>
            <person name="Magill C."/>
            <person name="Michelmore R."/>
        </authorList>
    </citation>
    <scope>NUCLEOTIDE SEQUENCE [LARGE SCALE GENOMIC DNA]</scope>
    <source>
        <strain evidence="1">P6</strain>
    </source>
</reference>
<evidence type="ECO:0000313" key="2">
    <source>
        <dbReference type="Proteomes" id="UP001163321"/>
    </source>
</evidence>
<sequence>MRLDAAREAREDAEATAREAAELMAVLDSKLDRAVHEEQKLVHKQSVAGDLRHSRELGDSSGRSSTLQCGTPASSGAIE</sequence>
<proteinExistence type="predicted"/>
<comment type="caution">
    <text evidence="1">The sequence shown here is derived from an EMBL/GenBank/DDBJ whole genome shotgun (WGS) entry which is preliminary data.</text>
</comment>
<accession>A0ACC0WW95</accession>
<protein>
    <submittedName>
        <fullName evidence="1">Uncharacterized protein</fullName>
    </submittedName>
</protein>
<evidence type="ECO:0000313" key="1">
    <source>
        <dbReference type="EMBL" id="KAI9922231.1"/>
    </source>
</evidence>
<name>A0ACC0WW95_9STRA</name>
<organism evidence="1 2">
    <name type="scientific">Peronosclerospora sorghi</name>
    <dbReference type="NCBI Taxonomy" id="230839"/>
    <lineage>
        <taxon>Eukaryota</taxon>
        <taxon>Sar</taxon>
        <taxon>Stramenopiles</taxon>
        <taxon>Oomycota</taxon>
        <taxon>Peronosporomycetes</taxon>
        <taxon>Peronosporales</taxon>
        <taxon>Peronosporaceae</taxon>
        <taxon>Peronosclerospora</taxon>
    </lineage>
</organism>
<keyword evidence="2" id="KW-1185">Reference proteome</keyword>